<comment type="caution">
    <text evidence="1">The sequence shown here is derived from an EMBL/GenBank/DDBJ whole genome shotgun (WGS) entry which is preliminary data.</text>
</comment>
<protein>
    <submittedName>
        <fullName evidence="1">Uncharacterized protein</fullName>
    </submittedName>
</protein>
<sequence>LALKQHEGYFGTDLVSLIRGQMTRTAPGLESLSLGFRATPAGGRLAPYIWLNLQRARWTMGHRWNRVSVLERSSPKAETLPLGYRGLN</sequence>
<evidence type="ECO:0000313" key="2">
    <source>
        <dbReference type="Proteomes" id="UP000499080"/>
    </source>
</evidence>
<name>A0A4Y2UL40_ARAVE</name>
<proteinExistence type="predicted"/>
<gene>
    <name evidence="1" type="ORF">AVEN_47160_1</name>
</gene>
<keyword evidence="2" id="KW-1185">Reference proteome</keyword>
<accession>A0A4Y2UL40</accession>
<feature type="non-terminal residue" evidence="1">
    <location>
        <position position="1"/>
    </location>
</feature>
<organism evidence="1 2">
    <name type="scientific">Araneus ventricosus</name>
    <name type="common">Orbweaver spider</name>
    <name type="synonym">Epeira ventricosa</name>
    <dbReference type="NCBI Taxonomy" id="182803"/>
    <lineage>
        <taxon>Eukaryota</taxon>
        <taxon>Metazoa</taxon>
        <taxon>Ecdysozoa</taxon>
        <taxon>Arthropoda</taxon>
        <taxon>Chelicerata</taxon>
        <taxon>Arachnida</taxon>
        <taxon>Araneae</taxon>
        <taxon>Araneomorphae</taxon>
        <taxon>Entelegynae</taxon>
        <taxon>Araneoidea</taxon>
        <taxon>Araneidae</taxon>
        <taxon>Araneus</taxon>
    </lineage>
</organism>
<dbReference type="Proteomes" id="UP000499080">
    <property type="component" value="Unassembled WGS sequence"/>
</dbReference>
<dbReference type="EMBL" id="BGPR01037702">
    <property type="protein sequence ID" value="GBO13373.1"/>
    <property type="molecule type" value="Genomic_DNA"/>
</dbReference>
<evidence type="ECO:0000313" key="1">
    <source>
        <dbReference type="EMBL" id="GBO13373.1"/>
    </source>
</evidence>
<dbReference type="AlphaFoldDB" id="A0A4Y2UL40"/>
<reference evidence="1 2" key="1">
    <citation type="journal article" date="2019" name="Sci. Rep.">
        <title>Orb-weaving spider Araneus ventricosus genome elucidates the spidroin gene catalogue.</title>
        <authorList>
            <person name="Kono N."/>
            <person name="Nakamura H."/>
            <person name="Ohtoshi R."/>
            <person name="Moran D.A.P."/>
            <person name="Shinohara A."/>
            <person name="Yoshida Y."/>
            <person name="Fujiwara M."/>
            <person name="Mori M."/>
            <person name="Tomita M."/>
            <person name="Arakawa K."/>
        </authorList>
    </citation>
    <scope>NUCLEOTIDE SEQUENCE [LARGE SCALE GENOMIC DNA]</scope>
</reference>